<dbReference type="Gene3D" id="3.40.50.10440">
    <property type="entry name" value="Dihydroxyacetone kinase, domain 1"/>
    <property type="match status" value="1"/>
</dbReference>
<dbReference type="GO" id="GO:0019563">
    <property type="term" value="P:glycerol catabolic process"/>
    <property type="evidence" value="ECO:0007669"/>
    <property type="project" value="TreeGrafter"/>
</dbReference>
<gene>
    <name evidence="2" type="ORF">CFK39_08850</name>
</gene>
<feature type="domain" description="DhaK" evidence="1">
    <location>
        <begin position="8"/>
        <end position="330"/>
    </location>
</feature>
<sequence length="332" mass="35065">MRRSIVNNPEDLVPEALEGLMLSHPLMLDLHEEHRFITRRRPATDKVGLVSGGGSGHEPLHAGFVGTGMLDVAVAGAVFASPTALQVLEATRAADAGRGVVQIVKNYTGDVLNFRIAGEISGDDDVETEMVLVDDDLATDTGGEDGPGRRGTAATVIVEKLCGAAAEAGASLAEVAAIGRRAAGRARTMSLALSAGTHPGDTEPQFTLGDDEVELGVGIHGERGRDRVPFRDADGLTELLLEPLRAELELHRGDEVLAIVNGLGGTYPLELNLVARSLHHHLADAGVAIQRSLVGSYVTSLDMHGISITLMPLDDEQARLWDAPVRTPALTW</sequence>
<dbReference type="OrthoDB" id="9806345at2"/>
<dbReference type="Pfam" id="PF02733">
    <property type="entry name" value="Dak1"/>
    <property type="match status" value="1"/>
</dbReference>
<dbReference type="Proteomes" id="UP000198398">
    <property type="component" value="Chromosome"/>
</dbReference>
<dbReference type="PROSITE" id="PS51481">
    <property type="entry name" value="DHAK"/>
    <property type="match status" value="1"/>
</dbReference>
<dbReference type="AlphaFoldDB" id="A0A220UCQ7"/>
<name>A0A220UCQ7_9MICO</name>
<reference evidence="3" key="1">
    <citation type="submission" date="2017-07" db="EMBL/GenBank/DDBJ databases">
        <title>Brachybacterium sp. VR2415.</title>
        <authorList>
            <person name="Tak E.J."/>
            <person name="Bae J.-W."/>
        </authorList>
    </citation>
    <scope>NUCLEOTIDE SEQUENCE [LARGE SCALE GENOMIC DNA]</scope>
    <source>
        <strain evidence="3">VR2415</strain>
    </source>
</reference>
<dbReference type="InterPro" id="IPR004006">
    <property type="entry name" value="DhaK_dom"/>
</dbReference>
<keyword evidence="2" id="KW-0418">Kinase</keyword>
<dbReference type="InterPro" id="IPR050861">
    <property type="entry name" value="Dihydroxyacetone_Kinase"/>
</dbReference>
<evidence type="ECO:0000259" key="1">
    <source>
        <dbReference type="PROSITE" id="PS51481"/>
    </source>
</evidence>
<dbReference type="PANTHER" id="PTHR28629">
    <property type="entry name" value="TRIOKINASE/FMN CYCLASE"/>
    <property type="match status" value="1"/>
</dbReference>
<dbReference type="GO" id="GO:0005829">
    <property type="term" value="C:cytosol"/>
    <property type="evidence" value="ECO:0007669"/>
    <property type="project" value="TreeGrafter"/>
</dbReference>
<protein>
    <submittedName>
        <fullName evidence="2">Dihydroxyacetone kinase subunit DhaK</fullName>
    </submittedName>
</protein>
<organism evidence="2 3">
    <name type="scientific">Brachybacterium avium</name>
    <dbReference type="NCBI Taxonomy" id="2017485"/>
    <lineage>
        <taxon>Bacteria</taxon>
        <taxon>Bacillati</taxon>
        <taxon>Actinomycetota</taxon>
        <taxon>Actinomycetes</taxon>
        <taxon>Micrococcales</taxon>
        <taxon>Dermabacteraceae</taxon>
        <taxon>Brachybacterium</taxon>
    </lineage>
</organism>
<dbReference type="SUPFAM" id="SSF82549">
    <property type="entry name" value="DAK1/DegV-like"/>
    <property type="match status" value="1"/>
</dbReference>
<dbReference type="EMBL" id="CP022316">
    <property type="protein sequence ID" value="ASK65917.1"/>
    <property type="molecule type" value="Genomic_DNA"/>
</dbReference>
<proteinExistence type="predicted"/>
<dbReference type="PANTHER" id="PTHR28629:SF4">
    <property type="entry name" value="TRIOKINASE_FMN CYCLASE"/>
    <property type="match status" value="1"/>
</dbReference>
<evidence type="ECO:0000313" key="3">
    <source>
        <dbReference type="Proteomes" id="UP000198398"/>
    </source>
</evidence>
<dbReference type="RefSeq" id="WP_089065158.1">
    <property type="nucleotide sequence ID" value="NZ_CP022316.1"/>
</dbReference>
<dbReference type="GO" id="GO:0004371">
    <property type="term" value="F:glycerone kinase activity"/>
    <property type="evidence" value="ECO:0007669"/>
    <property type="project" value="InterPro"/>
</dbReference>
<keyword evidence="2" id="KW-0808">Transferase</keyword>
<evidence type="ECO:0000313" key="2">
    <source>
        <dbReference type="EMBL" id="ASK65917.1"/>
    </source>
</evidence>
<dbReference type="FunFam" id="3.40.50.10440:FF:000001">
    <property type="entry name" value="Dihydroxyacetone kinase, DhaK subunit"/>
    <property type="match status" value="1"/>
</dbReference>
<accession>A0A220UCQ7</accession>
<dbReference type="Gene3D" id="3.30.1180.20">
    <property type="entry name" value="Dihydroxyacetone kinase, domain 2"/>
    <property type="match status" value="1"/>
</dbReference>
<dbReference type="KEGG" id="brv:CFK39_08850"/>
<keyword evidence="3" id="KW-1185">Reference proteome</keyword>